<dbReference type="CDD" id="cd06174">
    <property type="entry name" value="MFS"/>
    <property type="match status" value="1"/>
</dbReference>
<sequence>MRDLHYFEHSPSLDATIQSQQTSPLLPKTDPETSQNEPPSSSSSSSSKLPEGYLALPTSFLASFAIAVTAASTVYAYAHIVCEDATHCSDSEKAAYTSAVALATTLANLFSLTAMGIYERLPTRGALTLWMILRGGSVVVLTAGVFRRSIPLALAARVLEGLATDNVLHLTLNALYARSKDQHNVGRLMSVSLALYMGGMALSPALAALLTDFRISFGIAIGIFALTIIYLAIVGPLENGKRKEPASSEDGSPPAPTRRLKELTKPIVNLVSDRTLLMYGTSMLLYNAAVSYMFPALMIHATLQFGFSSATNGLLISVAAGSSSMYLLLSAAISTPARNAPSAVASLLVLMAAMCGLAAVPVGWALFPGVAVAAFGLATPSFIKAHMIQRRPRHSAAVAAIAVAEGLGSLLAAPILGGWQVVYPGGSVLFVSAGLIAASTVSFLAVCAIE</sequence>
<evidence type="ECO:0000256" key="2">
    <source>
        <dbReference type="ARBA" id="ARBA00022692"/>
    </source>
</evidence>
<feature type="transmembrane region" description="Helical" evidence="6">
    <location>
        <begin position="365"/>
        <end position="383"/>
    </location>
</feature>
<evidence type="ECO:0000256" key="5">
    <source>
        <dbReference type="SAM" id="MobiDB-lite"/>
    </source>
</evidence>
<feature type="transmembrane region" description="Helical" evidence="6">
    <location>
        <begin position="313"/>
        <end position="333"/>
    </location>
</feature>
<feature type="region of interest" description="Disordered" evidence="5">
    <location>
        <begin position="1"/>
        <end position="49"/>
    </location>
</feature>
<dbReference type="GeneID" id="35604475"/>
<reference evidence="7 8" key="1">
    <citation type="submission" date="2016-03" db="EMBL/GenBank/DDBJ databases">
        <authorList>
            <person name="Ploux O."/>
        </authorList>
    </citation>
    <scope>NUCLEOTIDE SEQUENCE [LARGE SCALE GENOMIC DNA]</scope>
    <source>
        <strain evidence="7 8">URUG2</strain>
    </source>
</reference>
<dbReference type="AlphaFoldDB" id="A0A2D3V9U2"/>
<feature type="transmembrane region" description="Helical" evidence="6">
    <location>
        <begin position="94"/>
        <end position="115"/>
    </location>
</feature>
<evidence type="ECO:0000313" key="8">
    <source>
        <dbReference type="Proteomes" id="UP000225277"/>
    </source>
</evidence>
<feature type="transmembrane region" description="Helical" evidence="6">
    <location>
        <begin position="188"/>
        <end position="209"/>
    </location>
</feature>
<dbReference type="PANTHER" id="PTHR23507">
    <property type="entry name" value="ZGC:174356"/>
    <property type="match status" value="1"/>
</dbReference>
<keyword evidence="3 6" id="KW-1133">Transmembrane helix</keyword>
<protein>
    <recommendedName>
        <fullName evidence="9">Major facilitator superfamily (MFS) profile domain-containing protein</fullName>
    </recommendedName>
</protein>
<keyword evidence="8" id="KW-1185">Reference proteome</keyword>
<dbReference type="Gene3D" id="1.20.1250.20">
    <property type="entry name" value="MFS general substrate transporter like domains"/>
    <property type="match status" value="1"/>
</dbReference>
<dbReference type="GO" id="GO:0022857">
    <property type="term" value="F:transmembrane transporter activity"/>
    <property type="evidence" value="ECO:0007669"/>
    <property type="project" value="InterPro"/>
</dbReference>
<evidence type="ECO:0008006" key="9">
    <source>
        <dbReference type="Google" id="ProtNLM"/>
    </source>
</evidence>
<evidence type="ECO:0000313" key="7">
    <source>
        <dbReference type="EMBL" id="CZT23690.1"/>
    </source>
</evidence>
<feature type="compositionally biased region" description="Polar residues" evidence="5">
    <location>
        <begin position="13"/>
        <end position="24"/>
    </location>
</feature>
<feature type="transmembrane region" description="Helical" evidence="6">
    <location>
        <begin position="340"/>
        <end position="359"/>
    </location>
</feature>
<gene>
    <name evidence="7" type="ORF">RCC_09404</name>
</gene>
<dbReference type="RefSeq" id="XP_023630414.1">
    <property type="nucleotide sequence ID" value="XM_023774646.1"/>
</dbReference>
<dbReference type="InterPro" id="IPR036259">
    <property type="entry name" value="MFS_trans_sf"/>
</dbReference>
<accession>A0A2D3V9U2</accession>
<dbReference type="Pfam" id="PF07690">
    <property type="entry name" value="MFS_1"/>
    <property type="match status" value="1"/>
</dbReference>
<name>A0A2D3V9U2_9PEZI</name>
<dbReference type="InterPro" id="IPR011701">
    <property type="entry name" value="MFS"/>
</dbReference>
<comment type="subcellular location">
    <subcellularLocation>
        <location evidence="1">Membrane</location>
        <topology evidence="1">Multi-pass membrane protein</topology>
    </subcellularLocation>
</comment>
<keyword evidence="2 6" id="KW-0812">Transmembrane</keyword>
<organism evidence="7 8">
    <name type="scientific">Ramularia collo-cygni</name>
    <dbReference type="NCBI Taxonomy" id="112498"/>
    <lineage>
        <taxon>Eukaryota</taxon>
        <taxon>Fungi</taxon>
        <taxon>Dikarya</taxon>
        <taxon>Ascomycota</taxon>
        <taxon>Pezizomycotina</taxon>
        <taxon>Dothideomycetes</taxon>
        <taxon>Dothideomycetidae</taxon>
        <taxon>Mycosphaerellales</taxon>
        <taxon>Mycosphaerellaceae</taxon>
        <taxon>Ramularia</taxon>
    </lineage>
</organism>
<dbReference type="PANTHER" id="PTHR23507:SF1">
    <property type="entry name" value="FI18259P1-RELATED"/>
    <property type="match status" value="1"/>
</dbReference>
<dbReference type="Proteomes" id="UP000225277">
    <property type="component" value="Unassembled WGS sequence"/>
</dbReference>
<proteinExistence type="predicted"/>
<dbReference type="EMBL" id="FJUY01000017">
    <property type="protein sequence ID" value="CZT23690.1"/>
    <property type="molecule type" value="Genomic_DNA"/>
</dbReference>
<evidence type="ECO:0000256" key="4">
    <source>
        <dbReference type="ARBA" id="ARBA00023136"/>
    </source>
</evidence>
<feature type="transmembrane region" description="Helical" evidence="6">
    <location>
        <begin position="60"/>
        <end position="82"/>
    </location>
</feature>
<feature type="transmembrane region" description="Helical" evidence="6">
    <location>
        <begin position="215"/>
        <end position="233"/>
    </location>
</feature>
<feature type="transmembrane region" description="Helical" evidence="6">
    <location>
        <begin position="284"/>
        <end position="307"/>
    </location>
</feature>
<evidence type="ECO:0000256" key="3">
    <source>
        <dbReference type="ARBA" id="ARBA00022989"/>
    </source>
</evidence>
<dbReference type="OrthoDB" id="5425648at2759"/>
<feature type="transmembrane region" description="Helical" evidence="6">
    <location>
        <begin position="428"/>
        <end position="449"/>
    </location>
</feature>
<dbReference type="SUPFAM" id="SSF103473">
    <property type="entry name" value="MFS general substrate transporter"/>
    <property type="match status" value="1"/>
</dbReference>
<feature type="transmembrane region" description="Helical" evidence="6">
    <location>
        <begin position="395"/>
        <end position="416"/>
    </location>
</feature>
<evidence type="ECO:0000256" key="6">
    <source>
        <dbReference type="SAM" id="Phobius"/>
    </source>
</evidence>
<evidence type="ECO:0000256" key="1">
    <source>
        <dbReference type="ARBA" id="ARBA00004141"/>
    </source>
</evidence>
<dbReference type="GO" id="GO:0016020">
    <property type="term" value="C:membrane"/>
    <property type="evidence" value="ECO:0007669"/>
    <property type="project" value="UniProtKB-SubCell"/>
</dbReference>
<keyword evidence="4 6" id="KW-0472">Membrane</keyword>
<feature type="transmembrane region" description="Helical" evidence="6">
    <location>
        <begin position="127"/>
        <end position="146"/>
    </location>
</feature>